<name>A0A6J5KQI9_9CAUD</name>
<proteinExistence type="predicted"/>
<protein>
    <submittedName>
        <fullName evidence="1">Uncharacterized protein</fullName>
    </submittedName>
</protein>
<sequence>MITLMMKTLKTKFGSSYLDFFNLEEWIELLDDYSEPSGSSEPYPSSLVAPSSTTEFIEELDFYAIPYEVEEDYHRQ</sequence>
<organism evidence="1">
    <name type="scientific">uncultured Caudovirales phage</name>
    <dbReference type="NCBI Taxonomy" id="2100421"/>
    <lineage>
        <taxon>Viruses</taxon>
        <taxon>Duplodnaviria</taxon>
        <taxon>Heunggongvirae</taxon>
        <taxon>Uroviricota</taxon>
        <taxon>Caudoviricetes</taxon>
        <taxon>Peduoviridae</taxon>
        <taxon>Maltschvirus</taxon>
        <taxon>Maltschvirus maltsch</taxon>
    </lineage>
</organism>
<gene>
    <name evidence="2" type="ORF">UFOVP246_80</name>
    <name evidence="1" type="ORF">UFOVP59_35</name>
</gene>
<evidence type="ECO:0000313" key="2">
    <source>
        <dbReference type="EMBL" id="CAB5221083.1"/>
    </source>
</evidence>
<accession>A0A6J5KQI9</accession>
<reference evidence="1" key="1">
    <citation type="submission" date="2020-04" db="EMBL/GenBank/DDBJ databases">
        <authorList>
            <person name="Chiriac C."/>
            <person name="Salcher M."/>
            <person name="Ghai R."/>
            <person name="Kavagutti S V."/>
        </authorList>
    </citation>
    <scope>NUCLEOTIDE SEQUENCE</scope>
</reference>
<dbReference type="EMBL" id="LR798291">
    <property type="protein sequence ID" value="CAB5221083.1"/>
    <property type="molecule type" value="Genomic_DNA"/>
</dbReference>
<dbReference type="EMBL" id="LR796181">
    <property type="protein sequence ID" value="CAB4124648.1"/>
    <property type="molecule type" value="Genomic_DNA"/>
</dbReference>
<evidence type="ECO:0000313" key="1">
    <source>
        <dbReference type="EMBL" id="CAB4124648.1"/>
    </source>
</evidence>